<dbReference type="AlphaFoldDB" id="A0A6P8HK72"/>
<name>A0A6P8HK72_ACTTE</name>
<dbReference type="PANTHER" id="PTHR18829">
    <property type="entry name" value="PROTEIN YAE1 HOMOLOG"/>
    <property type="match status" value="1"/>
</dbReference>
<dbReference type="GeneID" id="116293485"/>
<evidence type="ECO:0000313" key="1">
    <source>
        <dbReference type="Proteomes" id="UP000515163"/>
    </source>
</evidence>
<gene>
    <name evidence="2" type="primary">LOC116293485</name>
</gene>
<dbReference type="Proteomes" id="UP000515163">
    <property type="component" value="Unplaced"/>
</dbReference>
<dbReference type="OrthoDB" id="20086at2759"/>
<organism evidence="1 2">
    <name type="scientific">Actinia tenebrosa</name>
    <name type="common">Australian red waratah sea anemone</name>
    <dbReference type="NCBI Taxonomy" id="6105"/>
    <lineage>
        <taxon>Eukaryota</taxon>
        <taxon>Metazoa</taxon>
        <taxon>Cnidaria</taxon>
        <taxon>Anthozoa</taxon>
        <taxon>Hexacorallia</taxon>
        <taxon>Actiniaria</taxon>
        <taxon>Actiniidae</taxon>
        <taxon>Actinia</taxon>
    </lineage>
</organism>
<dbReference type="InParanoid" id="A0A6P8HK72"/>
<sequence length="237" mass="26627">MADEFENEDDYEIDYRRLQDNHFKAGYIEGLQAGEESTLQQGFNEGFAKSRTFSSEFSKLSGSISAVLSFLQSKYSNKNQDYTGLMKEIIKLKAEVKALEQQALVEFENISRHQDDQGTKLESGNHRNFVENVSSSSVVDDTKACLSEKKEICCQSDNSCRKDSGTQLSADDASTCSGDGCCRNTEKILSKTKNEVSKKTKSNESNSYSEMKRIENHFRSLVEKELNIALGCIQKPE</sequence>
<protein>
    <submittedName>
        <fullName evidence="2">Protein YAE1 homolog</fullName>
    </submittedName>
</protein>
<dbReference type="KEGG" id="aten:116293485"/>
<keyword evidence="1" id="KW-1185">Reference proteome</keyword>
<dbReference type="FunCoup" id="A0A6P8HK72">
    <property type="interactions" value="251"/>
</dbReference>
<dbReference type="RefSeq" id="XP_031556774.1">
    <property type="nucleotide sequence ID" value="XM_031700914.1"/>
</dbReference>
<dbReference type="PANTHER" id="PTHR18829:SF0">
    <property type="entry name" value="PROTEIN YAE1 HOMOLOG"/>
    <property type="match status" value="1"/>
</dbReference>
<dbReference type="InterPro" id="IPR038881">
    <property type="entry name" value="Yae1-like"/>
</dbReference>
<proteinExistence type="predicted"/>
<accession>A0A6P8HK72</accession>
<evidence type="ECO:0000313" key="2">
    <source>
        <dbReference type="RefSeq" id="XP_031556774.1"/>
    </source>
</evidence>
<reference evidence="2" key="1">
    <citation type="submission" date="2025-08" db="UniProtKB">
        <authorList>
            <consortium name="RefSeq"/>
        </authorList>
    </citation>
    <scope>IDENTIFICATION</scope>
    <source>
        <tissue evidence="2">Tentacle</tissue>
    </source>
</reference>